<dbReference type="PROSITE" id="PS50050">
    <property type="entry name" value="TNFR_NGFR_2"/>
    <property type="match status" value="2"/>
</dbReference>
<evidence type="ECO:0000259" key="5">
    <source>
        <dbReference type="PROSITE" id="PS50050"/>
    </source>
</evidence>
<dbReference type="PANTHER" id="PTHR46838">
    <property type="entry name" value="TUMOR NECROSIS FACTOR RECEPTOR SUPERFAMILY MEMBER 14"/>
    <property type="match status" value="1"/>
</dbReference>
<feature type="domain" description="TNFR-Cys" evidence="5">
    <location>
        <begin position="77"/>
        <end position="119"/>
    </location>
</feature>
<keyword evidence="3" id="KW-0812">Transmembrane</keyword>
<feature type="signal peptide" evidence="4">
    <location>
        <begin position="1"/>
        <end position="38"/>
    </location>
</feature>
<feature type="chain" id="PRO_5029714615" description="TNFR-Cys domain-containing protein" evidence="4">
    <location>
        <begin position="39"/>
        <end position="400"/>
    </location>
</feature>
<comment type="caution">
    <text evidence="6">The sequence shown here is derived from an EMBL/GenBank/DDBJ whole genome shotgun (WGS) entry which is preliminary data.</text>
</comment>
<comment type="caution">
    <text evidence="1">Lacks conserved residue(s) required for the propagation of feature annotation.</text>
</comment>
<organism evidence="6 7">
    <name type="scientific">Myotis myotis</name>
    <name type="common">Greater mouse-eared bat</name>
    <name type="synonym">Vespertilio myotis</name>
    <dbReference type="NCBI Taxonomy" id="51298"/>
    <lineage>
        <taxon>Eukaryota</taxon>
        <taxon>Metazoa</taxon>
        <taxon>Chordata</taxon>
        <taxon>Craniata</taxon>
        <taxon>Vertebrata</taxon>
        <taxon>Euteleostomi</taxon>
        <taxon>Mammalia</taxon>
        <taxon>Eutheria</taxon>
        <taxon>Laurasiatheria</taxon>
        <taxon>Chiroptera</taxon>
        <taxon>Yangochiroptera</taxon>
        <taxon>Vespertilionidae</taxon>
        <taxon>Myotis</taxon>
    </lineage>
</organism>
<feature type="transmembrane region" description="Helical" evidence="3">
    <location>
        <begin position="371"/>
        <end position="394"/>
    </location>
</feature>
<keyword evidence="3" id="KW-1133">Transmembrane helix</keyword>
<feature type="disulfide bond" evidence="1">
    <location>
        <begin position="144"/>
        <end position="162"/>
    </location>
</feature>
<sequence>MEPLPGWGPPPCSPAPAADALRLALSLLLLRALPCSLAMPSCKEEEFPTGAMCCPKCRPGYRVKEACGEFTGTMCVACTRGTYTAHLNGLSECLPCRVSDPGLGQVTRRNCSTRTNTVCGCRCGHFCERQDGDSCVQCRPHSVCRPGQRVRETGTEWQDTLCEDCQPGTFSAGGTQAACTPWTRCSGPFAWEATPGTNSSDVTCSSGPRHHHHRQRHPRHRCHFCATCAQGHQEQKVTWGQRSWQKGTGVGTCRPPGSSQTSPWSPWRRQHPCSLRGTRHLTHGCGIQVPEPSPRGCGQRPGPQGPAMGSEEPRDLLLEASPHLPEEEPTRRPGPELSCRTALSLLLGWDWDGVMSTHHMTHSLGSHFQLAILYVLYFLLSSIPVMANLLSLACQHFEKP</sequence>
<dbReference type="InterPro" id="IPR034031">
    <property type="entry name" value="TNFRSF14/UL144_N"/>
</dbReference>
<dbReference type="GO" id="GO:0046642">
    <property type="term" value="P:negative regulation of alpha-beta T cell proliferation"/>
    <property type="evidence" value="ECO:0007669"/>
    <property type="project" value="TreeGrafter"/>
</dbReference>
<feature type="region of interest" description="Disordered" evidence="2">
    <location>
        <begin position="289"/>
        <end position="311"/>
    </location>
</feature>
<feature type="domain" description="TNFR-Cys" evidence="5">
    <location>
        <begin position="120"/>
        <end position="162"/>
    </location>
</feature>
<dbReference type="PRINTS" id="PR01965">
    <property type="entry name" value="TNFACTORR14"/>
</dbReference>
<dbReference type="GO" id="GO:2000406">
    <property type="term" value="P:positive regulation of T cell migration"/>
    <property type="evidence" value="ECO:0007669"/>
    <property type="project" value="TreeGrafter"/>
</dbReference>
<dbReference type="FunFam" id="2.10.50.10:FF:000007">
    <property type="entry name" value="TNF receptor superfamily member 14"/>
    <property type="match status" value="1"/>
</dbReference>
<dbReference type="GO" id="GO:0002720">
    <property type="term" value="P:positive regulation of cytokine production involved in immune response"/>
    <property type="evidence" value="ECO:0007669"/>
    <property type="project" value="TreeGrafter"/>
</dbReference>
<keyword evidence="4" id="KW-0732">Signal</keyword>
<keyword evidence="3" id="KW-0472">Membrane</keyword>
<feature type="disulfide bond" evidence="1">
    <location>
        <begin position="78"/>
        <end position="93"/>
    </location>
</feature>
<gene>
    <name evidence="6" type="ORF">mMyoMyo1_019504</name>
</gene>
<evidence type="ECO:0000256" key="1">
    <source>
        <dbReference type="PROSITE-ProRule" id="PRU00206"/>
    </source>
</evidence>
<dbReference type="GO" id="GO:0050830">
    <property type="term" value="P:defense response to Gram-positive bacterium"/>
    <property type="evidence" value="ECO:0007669"/>
    <property type="project" value="TreeGrafter"/>
</dbReference>
<dbReference type="PANTHER" id="PTHR46838:SF1">
    <property type="entry name" value="TUMOR NECROSIS FACTOR RECEPTOR SUPERFAMILY MEMBER 14"/>
    <property type="match status" value="1"/>
</dbReference>
<dbReference type="CDD" id="cd10582">
    <property type="entry name" value="TNFRSF14"/>
    <property type="match status" value="1"/>
</dbReference>
<dbReference type="InterPro" id="IPR022332">
    <property type="entry name" value="TNFR_14"/>
</dbReference>
<dbReference type="GO" id="GO:0050829">
    <property type="term" value="P:defense response to Gram-negative bacterium"/>
    <property type="evidence" value="ECO:0007669"/>
    <property type="project" value="TreeGrafter"/>
</dbReference>
<dbReference type="Gene3D" id="2.10.50.10">
    <property type="entry name" value="Tumor Necrosis Factor Receptor, subunit A, domain 2"/>
    <property type="match status" value="3"/>
</dbReference>
<accession>A0A7J7QWQ1</accession>
<dbReference type="InterPro" id="IPR001368">
    <property type="entry name" value="TNFR/NGFR_Cys_rich_reg"/>
</dbReference>
<feature type="repeat" description="TNFR-Cys" evidence="1">
    <location>
        <begin position="77"/>
        <end position="119"/>
    </location>
</feature>
<protein>
    <recommendedName>
        <fullName evidence="5">TNFR-Cys domain-containing protein</fullName>
    </recommendedName>
</protein>
<reference evidence="6 7" key="1">
    <citation type="journal article" date="2020" name="Nature">
        <title>Six reference-quality genomes reveal evolution of bat adaptations.</title>
        <authorList>
            <person name="Jebb D."/>
            <person name="Huang Z."/>
            <person name="Pippel M."/>
            <person name="Hughes G.M."/>
            <person name="Lavrichenko K."/>
            <person name="Devanna P."/>
            <person name="Winkler S."/>
            <person name="Jermiin L.S."/>
            <person name="Skirmuntt E.C."/>
            <person name="Katzourakis A."/>
            <person name="Burkitt-Gray L."/>
            <person name="Ray D.A."/>
            <person name="Sullivan K.A.M."/>
            <person name="Roscito J.G."/>
            <person name="Kirilenko B.M."/>
            <person name="Davalos L.M."/>
            <person name="Corthals A.P."/>
            <person name="Power M.L."/>
            <person name="Jones G."/>
            <person name="Ransome R.D."/>
            <person name="Dechmann D.K.N."/>
            <person name="Locatelli A.G."/>
            <person name="Puechmaille S.J."/>
            <person name="Fedrigo O."/>
            <person name="Jarvis E.D."/>
            <person name="Hiller M."/>
            <person name="Vernes S.C."/>
            <person name="Myers E.W."/>
            <person name="Teeling E.C."/>
        </authorList>
    </citation>
    <scope>NUCLEOTIDE SEQUENCE [LARGE SCALE GENOMIC DNA]</scope>
    <source>
        <strain evidence="6">MMyoMyo1</strain>
        <tissue evidence="6">Flight muscle</tissue>
    </source>
</reference>
<evidence type="ECO:0000256" key="3">
    <source>
        <dbReference type="SAM" id="Phobius"/>
    </source>
</evidence>
<name>A0A7J7QWQ1_MYOMY</name>
<dbReference type="Proteomes" id="UP000527355">
    <property type="component" value="Unassembled WGS sequence"/>
</dbReference>
<dbReference type="VEuPathDB" id="HostDB:TNFRSF14"/>
<dbReference type="SUPFAM" id="SSF57586">
    <property type="entry name" value="TNF receptor-like"/>
    <property type="match status" value="3"/>
</dbReference>
<dbReference type="Pfam" id="PF00020">
    <property type="entry name" value="TNFR_c6"/>
    <property type="match status" value="1"/>
</dbReference>
<feature type="compositionally biased region" description="Low complexity" evidence="2">
    <location>
        <begin position="294"/>
        <end position="306"/>
    </location>
</feature>
<feature type="region of interest" description="Disordered" evidence="2">
    <location>
        <begin position="239"/>
        <end position="270"/>
    </location>
</feature>
<keyword evidence="1" id="KW-1015">Disulfide bond</keyword>
<dbReference type="EMBL" id="JABWUV010000048">
    <property type="protein sequence ID" value="KAF6268223.1"/>
    <property type="molecule type" value="Genomic_DNA"/>
</dbReference>
<evidence type="ECO:0000313" key="7">
    <source>
        <dbReference type="Proteomes" id="UP000527355"/>
    </source>
</evidence>
<dbReference type="SMART" id="SM00208">
    <property type="entry name" value="TNFR"/>
    <property type="match status" value="4"/>
</dbReference>
<feature type="repeat" description="TNFR-Cys" evidence="1">
    <location>
        <begin position="120"/>
        <end position="162"/>
    </location>
</feature>
<dbReference type="AlphaFoldDB" id="A0A7J7QWQ1"/>
<keyword evidence="7" id="KW-1185">Reference proteome</keyword>
<dbReference type="GO" id="GO:0009897">
    <property type="term" value="C:external side of plasma membrane"/>
    <property type="evidence" value="ECO:0007669"/>
    <property type="project" value="TreeGrafter"/>
</dbReference>
<proteinExistence type="predicted"/>
<evidence type="ECO:0000256" key="2">
    <source>
        <dbReference type="SAM" id="MobiDB-lite"/>
    </source>
</evidence>
<evidence type="ECO:0000313" key="6">
    <source>
        <dbReference type="EMBL" id="KAF6268223.1"/>
    </source>
</evidence>
<evidence type="ECO:0000256" key="4">
    <source>
        <dbReference type="SAM" id="SignalP"/>
    </source>
</evidence>